<dbReference type="GeneID" id="14401556"/>
<reference evidence="2" key="1">
    <citation type="submission" date="2012-02" db="EMBL/GenBank/DDBJ databases">
        <title>Complete sequence of plasmid of Methanomethylovorans hollandica DSM 15978.</title>
        <authorList>
            <person name="Lucas S."/>
            <person name="Copeland A."/>
            <person name="Lapidus A."/>
            <person name="Glavina del Rio T."/>
            <person name="Dalin E."/>
            <person name="Tice H."/>
            <person name="Bruce D."/>
            <person name="Goodwin L."/>
            <person name="Pitluck S."/>
            <person name="Peters L."/>
            <person name="Mikhailova N."/>
            <person name="Held B."/>
            <person name="Kyrpides N."/>
            <person name="Mavromatis K."/>
            <person name="Ivanova N."/>
            <person name="Brettin T."/>
            <person name="Detter J.C."/>
            <person name="Han C."/>
            <person name="Larimer F."/>
            <person name="Land M."/>
            <person name="Hauser L."/>
            <person name="Markowitz V."/>
            <person name="Cheng J.-F."/>
            <person name="Hugenholtz P."/>
            <person name="Woyke T."/>
            <person name="Wu D."/>
            <person name="Spring S."/>
            <person name="Schroeder M."/>
            <person name="Brambilla E."/>
            <person name="Klenk H.-P."/>
            <person name="Eisen J.A."/>
        </authorList>
    </citation>
    <scope>NUCLEOTIDE SEQUENCE [LARGE SCALE GENOMIC DNA]</scope>
    <source>
        <strain evidence="2">DSM 15978 / NBRC 107637 / DMS1</strain>
        <plasmid evidence="2">Plasmid pMETHO01</plasmid>
    </source>
</reference>
<dbReference type="EMBL" id="CP003363">
    <property type="protein sequence ID" value="AGB50731.1"/>
    <property type="molecule type" value="Genomic_DNA"/>
</dbReference>
<accession>L0L048</accession>
<sequence>MFKELDNYLKNSEKITILLQNGDKIKGSVKITGNDYIIIKNETHVYGVAHRIIGMWEVECFSPAEVQNITSDVIIEKNDSLNKSNEDEYLFEQFSLMQDISKILGDLKENELRFKDIKMEFPSGIITNNVQDDKRKWNRINDQYHSSLKKNNLSQLSYLASELLELAQKYPQHSAFNYKAGMFYSLVNEHEKASCEFKKAFLKEPKSEFIYNAACEAFKSNTNEEVYYDLGLYFNVVSPWEDIISWKQFCVSAINSENYYIFKNVVATTFGFLENNFNESNKEKYDLMIGSLMLVLIENKMHKKALKLKDLLGIQSFDNFSVIDLLESILEGLPLHPNLEYDADTNALNELLHSKYVIETHDNETQPYETEVVFKELDLKCGSIYSYKHDRGFGFIRDTNGTERYFYYKDILDDGIRSQTNTVQWGNEIKVLFEPSTGSEGQYTACKILPYEIMDILLDWPNPSIKKAVYQMLFLI</sequence>
<dbReference type="HOGENOM" id="CLU_573201_0_0_2"/>
<dbReference type="RefSeq" id="WP_015313863.1">
    <property type="nucleotide sequence ID" value="NC_019972.1"/>
</dbReference>
<organism evidence="1 2">
    <name type="scientific">Methanomethylovorans hollandica (strain DSM 15978 / NBRC 107637 / DMS1)</name>
    <dbReference type="NCBI Taxonomy" id="867904"/>
    <lineage>
        <taxon>Archaea</taxon>
        <taxon>Methanobacteriati</taxon>
        <taxon>Methanobacteriota</taxon>
        <taxon>Stenosarchaea group</taxon>
        <taxon>Methanomicrobia</taxon>
        <taxon>Methanosarcinales</taxon>
        <taxon>Methanosarcinaceae</taxon>
        <taxon>Methanomethylovorans</taxon>
    </lineage>
</organism>
<dbReference type="Proteomes" id="UP000010866">
    <property type="component" value="Plasmid pMETHO01"/>
</dbReference>
<dbReference type="SUPFAM" id="SSF50249">
    <property type="entry name" value="Nucleic acid-binding proteins"/>
    <property type="match status" value="1"/>
</dbReference>
<dbReference type="InterPro" id="IPR012340">
    <property type="entry name" value="NA-bd_OB-fold"/>
</dbReference>
<keyword evidence="1" id="KW-0614">Plasmid</keyword>
<geneLocation type="plasmid" evidence="1 2">
    <name>pMETHO01</name>
</geneLocation>
<evidence type="ECO:0000313" key="2">
    <source>
        <dbReference type="Proteomes" id="UP000010866"/>
    </source>
</evidence>
<dbReference type="KEGG" id="mhz:Metho_2594"/>
<keyword evidence="2" id="KW-1185">Reference proteome</keyword>
<protein>
    <submittedName>
        <fullName evidence="1">Uncharacterized protein</fullName>
    </submittedName>
</protein>
<gene>
    <name evidence="1" type="ordered locus">Metho_2594</name>
</gene>
<evidence type="ECO:0000313" key="1">
    <source>
        <dbReference type="EMBL" id="AGB50731.1"/>
    </source>
</evidence>
<dbReference type="AlphaFoldDB" id="L0L048"/>
<proteinExistence type="predicted"/>
<name>L0L048_METHD</name>
<dbReference type="Gene3D" id="2.40.50.140">
    <property type="entry name" value="Nucleic acid-binding proteins"/>
    <property type="match status" value="1"/>
</dbReference>